<evidence type="ECO:0000256" key="9">
    <source>
        <dbReference type="ARBA" id="ARBA00023052"/>
    </source>
</evidence>
<evidence type="ECO:0000256" key="4">
    <source>
        <dbReference type="ARBA" id="ARBA00013145"/>
    </source>
</evidence>
<dbReference type="Gene3D" id="3.40.50.1220">
    <property type="entry name" value="TPP-binding domain"/>
    <property type="match status" value="1"/>
</dbReference>
<dbReference type="GO" id="GO:0005948">
    <property type="term" value="C:acetolactate synthase complex"/>
    <property type="evidence" value="ECO:0007669"/>
    <property type="project" value="TreeGrafter"/>
</dbReference>
<dbReference type="InterPro" id="IPR029035">
    <property type="entry name" value="DHS-like_NAD/FAD-binding_dom"/>
</dbReference>
<keyword evidence="10 12" id="KW-0100">Branched-chain amino acid biosynthesis</keyword>
<evidence type="ECO:0000313" key="16">
    <source>
        <dbReference type="EMBL" id="OLU36757.1"/>
    </source>
</evidence>
<keyword evidence="9 12" id="KW-0786">Thiamine pyrophosphate</keyword>
<dbReference type="FunFam" id="3.40.50.970:FF:000007">
    <property type="entry name" value="Acetolactate synthase"/>
    <property type="match status" value="1"/>
</dbReference>
<dbReference type="InterPro" id="IPR012000">
    <property type="entry name" value="Thiamin_PyroP_enz_cen_dom"/>
</dbReference>
<dbReference type="GO" id="GO:0050660">
    <property type="term" value="F:flavin adenine dinucleotide binding"/>
    <property type="evidence" value="ECO:0007669"/>
    <property type="project" value="InterPro"/>
</dbReference>
<dbReference type="InterPro" id="IPR012846">
    <property type="entry name" value="Acetolactate_synth_lsu"/>
</dbReference>
<dbReference type="Pfam" id="PF02776">
    <property type="entry name" value="TPP_enzyme_N"/>
    <property type="match status" value="1"/>
</dbReference>
<dbReference type="OrthoDB" id="4494979at2"/>
<dbReference type="GO" id="GO:0009099">
    <property type="term" value="P:L-valine biosynthetic process"/>
    <property type="evidence" value="ECO:0007669"/>
    <property type="project" value="UniProtKB-UniPathway"/>
</dbReference>
<dbReference type="SUPFAM" id="SSF52518">
    <property type="entry name" value="Thiamin diphosphate-binding fold (THDP-binding)"/>
    <property type="match status" value="2"/>
</dbReference>
<dbReference type="UniPathway" id="UPA00047">
    <property type="reaction ID" value="UER00055"/>
</dbReference>
<dbReference type="GO" id="GO:0009097">
    <property type="term" value="P:isoleucine biosynthetic process"/>
    <property type="evidence" value="ECO:0007669"/>
    <property type="project" value="UniProtKB-UniPathway"/>
</dbReference>
<dbReference type="PANTHER" id="PTHR18968:SF13">
    <property type="entry name" value="ACETOLACTATE SYNTHASE CATALYTIC SUBUNIT, MITOCHONDRIAL"/>
    <property type="match status" value="1"/>
</dbReference>
<dbReference type="InterPro" id="IPR012001">
    <property type="entry name" value="Thiamin_PyroP_enz_TPP-bd_dom"/>
</dbReference>
<evidence type="ECO:0000259" key="14">
    <source>
        <dbReference type="Pfam" id="PF02775"/>
    </source>
</evidence>
<keyword evidence="8 12" id="KW-0460">Magnesium</keyword>
<evidence type="ECO:0000256" key="6">
    <source>
        <dbReference type="ARBA" id="ARBA00022679"/>
    </source>
</evidence>
<evidence type="ECO:0000256" key="10">
    <source>
        <dbReference type="ARBA" id="ARBA00023304"/>
    </source>
</evidence>
<evidence type="ECO:0000259" key="13">
    <source>
        <dbReference type="Pfam" id="PF00205"/>
    </source>
</evidence>
<dbReference type="SUPFAM" id="SSF52467">
    <property type="entry name" value="DHS-like NAD/FAD-binding domain"/>
    <property type="match status" value="1"/>
</dbReference>
<organism evidence="16 17">
    <name type="scientific">Ileibacterium valens</name>
    <dbReference type="NCBI Taxonomy" id="1862668"/>
    <lineage>
        <taxon>Bacteria</taxon>
        <taxon>Bacillati</taxon>
        <taxon>Bacillota</taxon>
        <taxon>Erysipelotrichia</taxon>
        <taxon>Erysipelotrichales</taxon>
        <taxon>Erysipelotrichaceae</taxon>
        <taxon>Ileibacterium</taxon>
    </lineage>
</organism>
<feature type="domain" description="Thiamine pyrophosphate enzyme N-terminal TPP-binding" evidence="15">
    <location>
        <begin position="3"/>
        <end position="119"/>
    </location>
</feature>
<comment type="cofactor">
    <cofactor evidence="12">
        <name>thiamine diphosphate</name>
        <dbReference type="ChEBI" id="CHEBI:58937"/>
    </cofactor>
    <text evidence="12">Binds 1 thiamine pyrophosphate per subunit.</text>
</comment>
<dbReference type="InterPro" id="IPR045229">
    <property type="entry name" value="TPP_enz"/>
</dbReference>
<dbReference type="InterPro" id="IPR029061">
    <property type="entry name" value="THDP-binding"/>
</dbReference>
<keyword evidence="17" id="KW-1185">Reference proteome</keyword>
<feature type="domain" description="Thiamine pyrophosphate enzyme central" evidence="13">
    <location>
        <begin position="193"/>
        <end position="325"/>
    </location>
</feature>
<keyword evidence="7 12" id="KW-0479">Metal-binding</keyword>
<comment type="pathway">
    <text evidence="2 12">Amino-acid biosynthesis; L-valine biosynthesis; L-valine from pyruvate: step 1/4.</text>
</comment>
<dbReference type="Pfam" id="PF02775">
    <property type="entry name" value="TPP_enzyme_C"/>
    <property type="match status" value="1"/>
</dbReference>
<feature type="domain" description="Thiamine pyrophosphate enzyme TPP-binding" evidence="14">
    <location>
        <begin position="384"/>
        <end position="531"/>
    </location>
</feature>
<dbReference type="RefSeq" id="WP_075820991.1">
    <property type="nucleotide sequence ID" value="NZ_CAOUMU010000016.1"/>
</dbReference>
<dbReference type="EC" id="2.2.1.6" evidence="4 12"/>
<dbReference type="CDD" id="cd02015">
    <property type="entry name" value="TPP_AHAS"/>
    <property type="match status" value="1"/>
</dbReference>
<dbReference type="Gene3D" id="3.40.50.970">
    <property type="match status" value="2"/>
</dbReference>
<dbReference type="InterPro" id="IPR039368">
    <property type="entry name" value="AHAS_TPP"/>
</dbReference>
<dbReference type="NCBIfam" id="TIGR00118">
    <property type="entry name" value="acolac_lg"/>
    <property type="match status" value="1"/>
</dbReference>
<comment type="similarity">
    <text evidence="3 12">Belongs to the TPP enzyme family.</text>
</comment>
<comment type="pathway">
    <text evidence="1 12">Amino-acid biosynthesis; L-isoleucine biosynthesis; L-isoleucine from 2-oxobutanoate: step 1/4.</text>
</comment>
<evidence type="ECO:0000256" key="8">
    <source>
        <dbReference type="ARBA" id="ARBA00022842"/>
    </source>
</evidence>
<dbReference type="GO" id="GO:0003984">
    <property type="term" value="F:acetolactate synthase activity"/>
    <property type="evidence" value="ECO:0007669"/>
    <property type="project" value="UniProtKB-EC"/>
</dbReference>
<dbReference type="AlphaFoldDB" id="A0A1U7ND30"/>
<proteinExistence type="inferred from homology"/>
<reference evidence="16 17" key="1">
    <citation type="submission" date="2016-11" db="EMBL/GenBank/DDBJ databases">
        <title>Description of two novel members of the family Erysipelotrichaceae: Ileibacterium lipovorans gen. nov., sp. nov. and Dubosiella newyorkensis, gen. nov., sp. nov.</title>
        <authorList>
            <person name="Cox L.M."/>
            <person name="Sohn J."/>
            <person name="Tyrrell K.L."/>
            <person name="Citron D.M."/>
            <person name="Lawson P.A."/>
            <person name="Patel N.B."/>
            <person name="Iizumi T."/>
            <person name="Perez-Perez G.I."/>
            <person name="Goldstein E.J."/>
            <person name="Blaser M.J."/>
        </authorList>
    </citation>
    <scope>NUCLEOTIDE SEQUENCE [LARGE SCALE GENOMIC DNA]</scope>
    <source>
        <strain evidence="16 17">NYU-BL-A3</strain>
    </source>
</reference>
<evidence type="ECO:0000256" key="1">
    <source>
        <dbReference type="ARBA" id="ARBA00004974"/>
    </source>
</evidence>
<dbReference type="Pfam" id="PF00205">
    <property type="entry name" value="TPP_enzyme_M"/>
    <property type="match status" value="1"/>
</dbReference>
<dbReference type="Proteomes" id="UP000186341">
    <property type="component" value="Unassembled WGS sequence"/>
</dbReference>
<accession>A0A1U7ND30</accession>
<dbReference type="UniPathway" id="UPA00049">
    <property type="reaction ID" value="UER00059"/>
</dbReference>
<dbReference type="FunFam" id="3.40.50.1220:FF:000008">
    <property type="entry name" value="Acetolactate synthase"/>
    <property type="match status" value="1"/>
</dbReference>
<dbReference type="CDD" id="cd07035">
    <property type="entry name" value="TPP_PYR_POX_like"/>
    <property type="match status" value="1"/>
</dbReference>
<name>A0A1U7ND30_9FIRM</name>
<evidence type="ECO:0000313" key="17">
    <source>
        <dbReference type="Proteomes" id="UP000186341"/>
    </source>
</evidence>
<dbReference type="PANTHER" id="PTHR18968">
    <property type="entry name" value="THIAMINE PYROPHOSPHATE ENZYMES"/>
    <property type="match status" value="1"/>
</dbReference>
<evidence type="ECO:0000256" key="3">
    <source>
        <dbReference type="ARBA" id="ARBA00007812"/>
    </source>
</evidence>
<sequence>MLMTGADIVVETLIEQGVKTVFGYPGGQVIDLYDALFKARHRLNHVLSSHEQHAAHAADGYARATGETGVVIATSGPGATNLVTGIATAYLDSVPMVAITGNVGRSLIGRDSFQECDITGITLPITKHNFMVQDVADLANTIREAFKIARSGRPGPVLVDIPKDIQAAIHEFEPFEQVTPEENDLAEDEEILSAVQMIEESKRPYIYMGGGALRANVENEIIELADCIDAPIGTTLMGISVVPCDHPRYLGMEGMHGHFASSRAQHDADLIICLGARFSDRATGNVAKYAPKAKIIHIDIDAAELNKNVNVELGIAGDMKDALRRIIDQLETVERPAWQKRIAEFKAMQQAQFERVENQKELTPFALINEISKYADPSTPIVTDVGQHQMWVAQYFPFKMPRTFITSGGLGTMGFGLGAAIGASLGTGKRTILFTGDGSFGMNLNDLATVFANQVPVVIVVLNNRVLGMVRQWQTLFYDAHYSHTNLDARQSDFVKIAEAFGIPAFRISSLEELPETAAKAMAKSGPVLIEAEIGRNEFVLPMLPPGGSMDQIITDIEEQEA</sequence>
<evidence type="ECO:0000256" key="5">
    <source>
        <dbReference type="ARBA" id="ARBA00022605"/>
    </source>
</evidence>
<dbReference type="EMBL" id="MPJW01000260">
    <property type="protein sequence ID" value="OLU36757.1"/>
    <property type="molecule type" value="Genomic_DNA"/>
</dbReference>
<comment type="caution">
    <text evidence="16">The sequence shown here is derived from an EMBL/GenBank/DDBJ whole genome shotgun (WGS) entry which is preliminary data.</text>
</comment>
<keyword evidence="5 12" id="KW-0028">Amino-acid biosynthesis</keyword>
<evidence type="ECO:0000256" key="11">
    <source>
        <dbReference type="ARBA" id="ARBA00048670"/>
    </source>
</evidence>
<dbReference type="InterPro" id="IPR011766">
    <property type="entry name" value="TPP_enzyme_TPP-bd"/>
</dbReference>
<evidence type="ECO:0000256" key="7">
    <source>
        <dbReference type="ARBA" id="ARBA00022723"/>
    </source>
</evidence>
<dbReference type="GeneID" id="82203851"/>
<evidence type="ECO:0000259" key="15">
    <source>
        <dbReference type="Pfam" id="PF02776"/>
    </source>
</evidence>
<protein>
    <recommendedName>
        <fullName evidence="4 12">Acetolactate synthase</fullName>
        <ecNumber evidence="4 12">2.2.1.6</ecNumber>
    </recommendedName>
</protein>
<comment type="cofactor">
    <cofactor evidence="12">
        <name>Mg(2+)</name>
        <dbReference type="ChEBI" id="CHEBI:18420"/>
    </cofactor>
    <text evidence="12">Binds 1 Mg(2+) ion per subunit.</text>
</comment>
<gene>
    <name evidence="16" type="ORF">BO222_11990</name>
</gene>
<keyword evidence="6 12" id="KW-0808">Transferase</keyword>
<comment type="catalytic activity">
    <reaction evidence="11 12">
        <text>2 pyruvate + H(+) = (2S)-2-acetolactate + CO2</text>
        <dbReference type="Rhea" id="RHEA:25249"/>
        <dbReference type="ChEBI" id="CHEBI:15361"/>
        <dbReference type="ChEBI" id="CHEBI:15378"/>
        <dbReference type="ChEBI" id="CHEBI:16526"/>
        <dbReference type="ChEBI" id="CHEBI:58476"/>
        <dbReference type="EC" id="2.2.1.6"/>
    </reaction>
</comment>
<dbReference type="GO" id="GO:0000287">
    <property type="term" value="F:magnesium ion binding"/>
    <property type="evidence" value="ECO:0007669"/>
    <property type="project" value="UniProtKB-UniRule"/>
</dbReference>
<dbReference type="GO" id="GO:0030976">
    <property type="term" value="F:thiamine pyrophosphate binding"/>
    <property type="evidence" value="ECO:0007669"/>
    <property type="project" value="UniProtKB-UniRule"/>
</dbReference>
<evidence type="ECO:0000256" key="2">
    <source>
        <dbReference type="ARBA" id="ARBA00005025"/>
    </source>
</evidence>
<evidence type="ECO:0000256" key="12">
    <source>
        <dbReference type="RuleBase" id="RU003591"/>
    </source>
</evidence>